<evidence type="ECO:0000313" key="2">
    <source>
        <dbReference type="EMBL" id="VDK52316.1"/>
    </source>
</evidence>
<evidence type="ECO:0000256" key="1">
    <source>
        <dbReference type="SAM" id="Phobius"/>
    </source>
</evidence>
<dbReference type="Proteomes" id="UP000271098">
    <property type="component" value="Unassembled WGS sequence"/>
</dbReference>
<keyword evidence="3" id="KW-1185">Reference proteome</keyword>
<keyword evidence="1" id="KW-0812">Transmembrane</keyword>
<keyword evidence="1" id="KW-1133">Transmembrane helix</keyword>
<reference evidence="2 3" key="2">
    <citation type="submission" date="2018-11" db="EMBL/GenBank/DDBJ databases">
        <authorList>
            <consortium name="Pathogen Informatics"/>
        </authorList>
    </citation>
    <scope>NUCLEOTIDE SEQUENCE [LARGE SCALE GENOMIC DNA]</scope>
</reference>
<protein>
    <submittedName>
        <fullName evidence="4">Col_cuticle_N domain-containing protein</fullName>
    </submittedName>
</protein>
<organism evidence="4">
    <name type="scientific">Gongylonema pulchrum</name>
    <dbReference type="NCBI Taxonomy" id="637853"/>
    <lineage>
        <taxon>Eukaryota</taxon>
        <taxon>Metazoa</taxon>
        <taxon>Ecdysozoa</taxon>
        <taxon>Nematoda</taxon>
        <taxon>Chromadorea</taxon>
        <taxon>Rhabditida</taxon>
        <taxon>Spirurina</taxon>
        <taxon>Spiruromorpha</taxon>
        <taxon>Spiruroidea</taxon>
        <taxon>Gongylonematidae</taxon>
        <taxon>Gongylonema</taxon>
    </lineage>
</organism>
<dbReference type="EMBL" id="UYRT01012803">
    <property type="protein sequence ID" value="VDK52316.1"/>
    <property type="molecule type" value="Genomic_DNA"/>
</dbReference>
<dbReference type="WBParaSite" id="GPUH_0000583701-mRNA-1">
    <property type="protein sequence ID" value="GPUH_0000583701-mRNA-1"/>
    <property type="gene ID" value="GPUH_0000583701"/>
</dbReference>
<name>A0A183DAT8_9BILA</name>
<feature type="transmembrane region" description="Helical" evidence="1">
    <location>
        <begin position="140"/>
        <end position="161"/>
    </location>
</feature>
<keyword evidence="1" id="KW-0472">Membrane</keyword>
<evidence type="ECO:0000313" key="3">
    <source>
        <dbReference type="Proteomes" id="UP000271098"/>
    </source>
</evidence>
<reference evidence="4" key="1">
    <citation type="submission" date="2016-06" db="UniProtKB">
        <authorList>
            <consortium name="WormBaseParasite"/>
        </authorList>
    </citation>
    <scope>IDENTIFICATION</scope>
</reference>
<evidence type="ECO:0000313" key="4">
    <source>
        <dbReference type="WBParaSite" id="GPUH_0000583701-mRNA-1"/>
    </source>
</evidence>
<sequence>MPNNPLITPYLRQVEIPGITLSVLKTTVGLLYQLHQVAALVFQCISLSAFLLFFSTHFFAWEFINAFSSIEIQVWAVGLNNLEAEGNKLEDVDLNDQHGLIAMADSTNKIANSSPVYPTEKIVTVAEETSKNVTCRRTTAYFLFFIALAAVVLSSFTTYWVTKGIYDRSLEIKPFADYHSLATNASIEELSLKEETNDPTAAELRLPKDLVPIWYAFLHCLHFSWCFFDSDVRKTTSTMHLRVSTVMHLSFKRLWASSFLHVAGA</sequence>
<accession>A0A183DAT8</accession>
<proteinExistence type="predicted"/>
<gene>
    <name evidence="2" type="ORF">GPUH_LOCUS5828</name>
</gene>
<feature type="transmembrane region" description="Helical" evidence="1">
    <location>
        <begin position="37"/>
        <end position="60"/>
    </location>
</feature>
<dbReference type="AlphaFoldDB" id="A0A183DAT8"/>